<keyword evidence="9" id="KW-0378">Hydrolase</keyword>
<keyword evidence="8" id="KW-0692">RNA repair</keyword>
<evidence type="ECO:0000256" key="9">
    <source>
        <dbReference type="ARBA" id="ARBA00022801"/>
    </source>
</evidence>
<evidence type="ECO:0000256" key="3">
    <source>
        <dbReference type="ARBA" id="ARBA00022679"/>
    </source>
</evidence>
<evidence type="ECO:0000256" key="4">
    <source>
        <dbReference type="ARBA" id="ARBA00022694"/>
    </source>
</evidence>
<dbReference type="InterPro" id="IPR002646">
    <property type="entry name" value="PolA_pol_head_dom"/>
</dbReference>
<feature type="compositionally biased region" description="Basic and acidic residues" evidence="14">
    <location>
        <begin position="432"/>
        <end position="446"/>
    </location>
</feature>
<evidence type="ECO:0000256" key="8">
    <source>
        <dbReference type="ARBA" id="ARBA00022800"/>
    </source>
</evidence>
<dbReference type="InterPro" id="IPR043519">
    <property type="entry name" value="NT_sf"/>
</dbReference>
<dbReference type="Proteomes" id="UP000637061">
    <property type="component" value="Unassembled WGS sequence"/>
</dbReference>
<feature type="domain" description="HD/PDEase" evidence="15">
    <location>
        <begin position="222"/>
        <end position="376"/>
    </location>
</feature>
<protein>
    <submittedName>
        <fullName evidence="16">HD domain-containing protein</fullName>
    </submittedName>
</protein>
<evidence type="ECO:0000256" key="10">
    <source>
        <dbReference type="ARBA" id="ARBA00022840"/>
    </source>
</evidence>
<dbReference type="PIRSF" id="PIRSF000813">
    <property type="entry name" value="CCA_bact"/>
    <property type="match status" value="1"/>
</dbReference>
<dbReference type="Gene3D" id="3.30.460.10">
    <property type="entry name" value="Beta Polymerase, domain 2"/>
    <property type="match status" value="1"/>
</dbReference>
<name>A0A8I1E9V1_PSEPU</name>
<dbReference type="Pfam" id="PF01966">
    <property type="entry name" value="HD"/>
    <property type="match status" value="1"/>
</dbReference>
<reference evidence="16" key="1">
    <citation type="submission" date="2020-12" db="EMBL/GenBank/DDBJ databases">
        <title>Enhanced detection system for hospital associated transmission using whole genome sequencing surveillance.</title>
        <authorList>
            <person name="Harrison L.H."/>
            <person name="Van Tyne D."/>
            <person name="Marsh J.W."/>
            <person name="Griffith M.P."/>
            <person name="Snyder D.J."/>
            <person name="Cooper V.S."/>
            <person name="Mustapha M."/>
        </authorList>
    </citation>
    <scope>NUCLEOTIDE SEQUENCE</scope>
    <source>
        <strain evidence="16">PSB00042</strain>
    </source>
</reference>
<dbReference type="PANTHER" id="PTHR47545">
    <property type="entry name" value="MULTIFUNCTIONAL CCA PROTEIN"/>
    <property type="match status" value="1"/>
</dbReference>
<keyword evidence="12 13" id="KW-0694">RNA-binding</keyword>
<dbReference type="RefSeq" id="WP_198746097.1">
    <property type="nucleotide sequence ID" value="NZ_JAEHTE010000001.1"/>
</dbReference>
<evidence type="ECO:0000313" key="16">
    <source>
        <dbReference type="EMBL" id="MBI6882480.1"/>
    </source>
</evidence>
<comment type="similarity">
    <text evidence="13">Belongs to the tRNA nucleotidyltransferase/poly(A) polymerase family.</text>
</comment>
<keyword evidence="6" id="KW-0479">Metal-binding</keyword>
<dbReference type="GO" id="GO:0003723">
    <property type="term" value="F:RNA binding"/>
    <property type="evidence" value="ECO:0007669"/>
    <property type="project" value="UniProtKB-KW"/>
</dbReference>
<dbReference type="Gene3D" id="1.10.3090.10">
    <property type="entry name" value="cca-adding enzyme, domain 2"/>
    <property type="match status" value="1"/>
</dbReference>
<dbReference type="GO" id="GO:0046872">
    <property type="term" value="F:metal ion binding"/>
    <property type="evidence" value="ECO:0007669"/>
    <property type="project" value="UniProtKB-KW"/>
</dbReference>
<evidence type="ECO:0000256" key="13">
    <source>
        <dbReference type="RuleBase" id="RU003953"/>
    </source>
</evidence>
<dbReference type="InterPro" id="IPR006674">
    <property type="entry name" value="HD_domain"/>
</dbReference>
<evidence type="ECO:0000256" key="14">
    <source>
        <dbReference type="SAM" id="MobiDB-lite"/>
    </source>
</evidence>
<feature type="region of interest" description="Disordered" evidence="14">
    <location>
        <begin position="432"/>
        <end position="453"/>
    </location>
</feature>
<dbReference type="InterPro" id="IPR003607">
    <property type="entry name" value="HD/PDEase_dom"/>
</dbReference>
<dbReference type="InterPro" id="IPR050124">
    <property type="entry name" value="tRNA_CCA-adding_enzyme"/>
</dbReference>
<evidence type="ECO:0000256" key="5">
    <source>
        <dbReference type="ARBA" id="ARBA00022695"/>
    </source>
</evidence>
<dbReference type="InterPro" id="IPR032828">
    <property type="entry name" value="PolyA_RNA-bd"/>
</dbReference>
<dbReference type="Pfam" id="PF12627">
    <property type="entry name" value="PolyA_pol_RNAbd"/>
    <property type="match status" value="1"/>
</dbReference>
<dbReference type="AlphaFoldDB" id="A0A8I1E9V1"/>
<dbReference type="InterPro" id="IPR012006">
    <property type="entry name" value="CCA_bact"/>
</dbReference>
<keyword evidence="3 13" id="KW-0808">Transferase</keyword>
<organism evidence="16 17">
    <name type="scientific">Pseudomonas putida</name>
    <name type="common">Arthrobacter siderocapsulatus</name>
    <dbReference type="NCBI Taxonomy" id="303"/>
    <lineage>
        <taxon>Bacteria</taxon>
        <taxon>Pseudomonadati</taxon>
        <taxon>Pseudomonadota</taxon>
        <taxon>Gammaproteobacteria</taxon>
        <taxon>Pseudomonadales</taxon>
        <taxon>Pseudomonadaceae</taxon>
        <taxon>Pseudomonas</taxon>
    </lineage>
</organism>
<dbReference type="SUPFAM" id="SSF81891">
    <property type="entry name" value="Poly A polymerase C-terminal region-like"/>
    <property type="match status" value="1"/>
</dbReference>
<keyword evidence="11" id="KW-0460">Magnesium</keyword>
<comment type="cofactor">
    <cofactor evidence="1">
        <name>Mg(2+)</name>
        <dbReference type="ChEBI" id="CHEBI:18420"/>
    </cofactor>
</comment>
<dbReference type="SUPFAM" id="SSF81301">
    <property type="entry name" value="Nucleotidyltransferase"/>
    <property type="match status" value="1"/>
</dbReference>
<dbReference type="SMART" id="SM00471">
    <property type="entry name" value="HDc"/>
    <property type="match status" value="1"/>
</dbReference>
<evidence type="ECO:0000259" key="15">
    <source>
        <dbReference type="SMART" id="SM00471"/>
    </source>
</evidence>
<accession>A0A8I1E9V1</accession>
<dbReference type="GO" id="GO:0005524">
    <property type="term" value="F:ATP binding"/>
    <property type="evidence" value="ECO:0007669"/>
    <property type="project" value="UniProtKB-KW"/>
</dbReference>
<evidence type="ECO:0000256" key="11">
    <source>
        <dbReference type="ARBA" id="ARBA00022842"/>
    </source>
</evidence>
<dbReference type="GO" id="GO:0004810">
    <property type="term" value="F:CCA tRNA nucleotidyltransferase activity"/>
    <property type="evidence" value="ECO:0007669"/>
    <property type="project" value="InterPro"/>
</dbReference>
<evidence type="ECO:0000256" key="7">
    <source>
        <dbReference type="ARBA" id="ARBA00022741"/>
    </source>
</evidence>
<proteinExistence type="inferred from homology"/>
<evidence type="ECO:0000256" key="6">
    <source>
        <dbReference type="ARBA" id="ARBA00022723"/>
    </source>
</evidence>
<comment type="caution">
    <text evidence="16">The sequence shown here is derived from an EMBL/GenBank/DDBJ whole genome shotgun (WGS) entry which is preliminary data.</text>
</comment>
<evidence type="ECO:0000256" key="2">
    <source>
        <dbReference type="ARBA" id="ARBA00022596"/>
    </source>
</evidence>
<keyword evidence="7" id="KW-0547">Nucleotide-binding</keyword>
<keyword evidence="2" id="KW-0533">Nickel</keyword>
<dbReference type="CDD" id="cd00077">
    <property type="entry name" value="HDc"/>
    <property type="match status" value="1"/>
</dbReference>
<evidence type="ECO:0000256" key="12">
    <source>
        <dbReference type="ARBA" id="ARBA00022884"/>
    </source>
</evidence>
<dbReference type="GO" id="GO:0042245">
    <property type="term" value="P:RNA repair"/>
    <property type="evidence" value="ECO:0007669"/>
    <property type="project" value="UniProtKB-KW"/>
</dbReference>
<keyword evidence="10" id="KW-0067">ATP-binding</keyword>
<dbReference type="GO" id="GO:0001680">
    <property type="term" value="P:tRNA 3'-terminal CCA addition"/>
    <property type="evidence" value="ECO:0007669"/>
    <property type="project" value="InterPro"/>
</dbReference>
<dbReference type="PANTHER" id="PTHR47545:SF1">
    <property type="entry name" value="MULTIFUNCTIONAL CCA PROTEIN"/>
    <property type="match status" value="1"/>
</dbReference>
<dbReference type="GO" id="GO:0016787">
    <property type="term" value="F:hydrolase activity"/>
    <property type="evidence" value="ECO:0007669"/>
    <property type="project" value="UniProtKB-KW"/>
</dbReference>
<sequence length="453" mass="50570">MLSEFYRVGGFVRDTILGLTPKDVDYVVIGESPESMTRKGFVQVGGNFPVFLHPITKDEYALARSEISNGDGHKDFLYEWKGVSLVQDLSRRDLTINAMAMTHNGEVIDPYGGQIDLENGVLRHVSPAFLEDPLRVLRVARFAARYSFAVAPETMELMTQVAQKGMLNTLTAERVWMETEKALLCKSPNLYFEVLDECGALEIIFPEIHDMKGVPQAAKHHAEGDVFIHVMMVIKRAAELSKGLPDTSRLRIVAGALLHDLGKTKTPYELLWDAEGNPLGKHHGHEDPERFGGLLDGLAERLRMPKYVRNFAYTCALVHQNAHRAMDMAEGLARMYEDLGLERQSRHDPAYLDDFLTMCQADAEGRLRTLDNGTVERPLGYKQADYIREAMAAVAAVDAGVIIQGALKEGCNIDESKGRVVTARNRVGREFKRAKKTEREHAKSLESDAGMTP</sequence>
<keyword evidence="5" id="KW-0548">Nucleotidyltransferase</keyword>
<dbReference type="Pfam" id="PF01743">
    <property type="entry name" value="PolyA_pol"/>
    <property type="match status" value="1"/>
</dbReference>
<evidence type="ECO:0000313" key="17">
    <source>
        <dbReference type="Proteomes" id="UP000637061"/>
    </source>
</evidence>
<gene>
    <name evidence="16" type="ORF">JEU22_00985</name>
</gene>
<keyword evidence="4" id="KW-0819">tRNA processing</keyword>
<evidence type="ECO:0000256" key="1">
    <source>
        <dbReference type="ARBA" id="ARBA00001946"/>
    </source>
</evidence>
<dbReference type="EMBL" id="JAEHTE010000001">
    <property type="protein sequence ID" value="MBI6882480.1"/>
    <property type="molecule type" value="Genomic_DNA"/>
</dbReference>